<sequence>MSTDCSMYKKEVACNRVLNAECSWNGTRGECGWNGFTCFWGHGKDKTPCLDDSRCKWVYSDEECKNPTGYSSSYNGIFAGAMIVGAMIGSIYAGQFAARFGHKVSFLIVGIVGVVSSVMYHVSSATNEFWVLCVGRLLIGVVLGLVNVACPMYVDQKRPPEVPSRGRCSVSGVHHVWHYVCCSDGVGYWAKRQL</sequence>
<dbReference type="Gene3D" id="1.20.1250.20">
    <property type="entry name" value="MFS general substrate transporter like domains"/>
    <property type="match status" value="1"/>
</dbReference>
<keyword evidence="4" id="KW-0762">Sugar transport</keyword>
<dbReference type="InterPro" id="IPR045263">
    <property type="entry name" value="GLUT"/>
</dbReference>
<dbReference type="PANTHER" id="PTHR23503:SF8">
    <property type="entry name" value="FACILITATED GLUCOSE TRANSPORTER PROTEIN 1"/>
    <property type="match status" value="1"/>
</dbReference>
<evidence type="ECO:0000256" key="8">
    <source>
        <dbReference type="SAM" id="Phobius"/>
    </source>
</evidence>
<feature type="transmembrane region" description="Helical" evidence="8">
    <location>
        <begin position="104"/>
        <end position="123"/>
    </location>
</feature>
<feature type="domain" description="Major facilitator superfamily (MFS) profile" evidence="9">
    <location>
        <begin position="1"/>
        <end position="194"/>
    </location>
</feature>
<evidence type="ECO:0000259" key="9">
    <source>
        <dbReference type="PROSITE" id="PS50850"/>
    </source>
</evidence>
<evidence type="ECO:0000256" key="4">
    <source>
        <dbReference type="ARBA" id="ARBA00022597"/>
    </source>
</evidence>
<keyword evidence="7 8" id="KW-0472">Membrane</keyword>
<dbReference type="PROSITE" id="PS50850">
    <property type="entry name" value="MFS"/>
    <property type="match status" value="1"/>
</dbReference>
<comment type="caution">
    <text evidence="10">The sequence shown here is derived from an EMBL/GenBank/DDBJ whole genome shotgun (WGS) entry which is preliminary data.</text>
</comment>
<gene>
    <name evidence="10" type="ORF">C3747_630g3</name>
</gene>
<organism evidence="10 11">
    <name type="scientific">Trypanosoma cruzi</name>
    <dbReference type="NCBI Taxonomy" id="5693"/>
    <lineage>
        <taxon>Eukaryota</taxon>
        <taxon>Discoba</taxon>
        <taxon>Euglenozoa</taxon>
        <taxon>Kinetoplastea</taxon>
        <taxon>Metakinetoplastina</taxon>
        <taxon>Trypanosomatida</taxon>
        <taxon>Trypanosomatidae</taxon>
        <taxon>Trypanosoma</taxon>
        <taxon>Schizotrypanum</taxon>
    </lineage>
</organism>
<name>A0A2V2USW7_TRYCR</name>
<dbReference type="InterPro" id="IPR036259">
    <property type="entry name" value="MFS_trans_sf"/>
</dbReference>
<comment type="similarity">
    <text evidence="2">Belongs to the major facilitator superfamily. Sugar transporter (TC 2.A.1.1) family.</text>
</comment>
<evidence type="ECO:0000313" key="11">
    <source>
        <dbReference type="Proteomes" id="UP000246078"/>
    </source>
</evidence>
<evidence type="ECO:0000256" key="7">
    <source>
        <dbReference type="ARBA" id="ARBA00023136"/>
    </source>
</evidence>
<evidence type="ECO:0000256" key="3">
    <source>
        <dbReference type="ARBA" id="ARBA00022448"/>
    </source>
</evidence>
<dbReference type="SUPFAM" id="SSF103473">
    <property type="entry name" value="MFS general substrate transporter"/>
    <property type="match status" value="1"/>
</dbReference>
<feature type="transmembrane region" description="Helical" evidence="8">
    <location>
        <begin position="77"/>
        <end position="97"/>
    </location>
</feature>
<feature type="transmembrane region" description="Helical" evidence="8">
    <location>
        <begin position="129"/>
        <end position="150"/>
    </location>
</feature>
<dbReference type="GO" id="GO:0016020">
    <property type="term" value="C:membrane"/>
    <property type="evidence" value="ECO:0007669"/>
    <property type="project" value="UniProtKB-SubCell"/>
</dbReference>
<reference evidence="10 11" key="1">
    <citation type="journal article" date="2018" name="Microb. Genom.">
        <title>Expanding an expanded genome: long-read sequencing of Trypanosoma cruzi.</title>
        <authorList>
            <person name="Berna L."/>
            <person name="Rodriguez M."/>
            <person name="Chiribao M.L."/>
            <person name="Parodi-Talice A."/>
            <person name="Pita S."/>
            <person name="Rijo G."/>
            <person name="Alvarez-Valin F."/>
            <person name="Robello C."/>
        </authorList>
    </citation>
    <scope>NUCLEOTIDE SEQUENCE [LARGE SCALE GENOMIC DNA]</scope>
    <source>
        <strain evidence="10 11">TCC</strain>
    </source>
</reference>
<evidence type="ECO:0000313" key="10">
    <source>
        <dbReference type="EMBL" id="PWU85363.1"/>
    </source>
</evidence>
<dbReference type="PANTHER" id="PTHR23503">
    <property type="entry name" value="SOLUTE CARRIER FAMILY 2"/>
    <property type="match status" value="1"/>
</dbReference>
<dbReference type="EMBL" id="PRFC01000630">
    <property type="protein sequence ID" value="PWU85363.1"/>
    <property type="molecule type" value="Genomic_DNA"/>
</dbReference>
<accession>A0A2V2USW7</accession>
<comment type="subcellular location">
    <subcellularLocation>
        <location evidence="1">Membrane</location>
        <topology evidence="1">Multi-pass membrane protein</topology>
    </subcellularLocation>
</comment>
<dbReference type="Proteomes" id="UP000246078">
    <property type="component" value="Unassembled WGS sequence"/>
</dbReference>
<dbReference type="VEuPathDB" id="TriTrypDB:C3747_630g3"/>
<keyword evidence="6 8" id="KW-1133">Transmembrane helix</keyword>
<evidence type="ECO:0000256" key="6">
    <source>
        <dbReference type="ARBA" id="ARBA00022989"/>
    </source>
</evidence>
<evidence type="ECO:0000256" key="5">
    <source>
        <dbReference type="ARBA" id="ARBA00022692"/>
    </source>
</evidence>
<keyword evidence="5 8" id="KW-0812">Transmembrane</keyword>
<dbReference type="AlphaFoldDB" id="A0A2V2USW7"/>
<keyword evidence="3" id="KW-0813">Transport</keyword>
<dbReference type="InterPro" id="IPR020846">
    <property type="entry name" value="MFS_dom"/>
</dbReference>
<protein>
    <submittedName>
        <fullName evidence="10">Putative hexose transporter</fullName>
    </submittedName>
</protein>
<evidence type="ECO:0000256" key="1">
    <source>
        <dbReference type="ARBA" id="ARBA00004141"/>
    </source>
</evidence>
<dbReference type="VEuPathDB" id="TriTrypDB:TcBrA4_0052560"/>
<evidence type="ECO:0000256" key="2">
    <source>
        <dbReference type="ARBA" id="ARBA00010992"/>
    </source>
</evidence>
<dbReference type="InterPro" id="IPR005828">
    <property type="entry name" value="MFS_sugar_transport-like"/>
</dbReference>
<dbReference type="GO" id="GO:0015149">
    <property type="term" value="F:hexose transmembrane transporter activity"/>
    <property type="evidence" value="ECO:0007669"/>
    <property type="project" value="TreeGrafter"/>
</dbReference>
<dbReference type="Pfam" id="PF00083">
    <property type="entry name" value="Sugar_tr"/>
    <property type="match status" value="1"/>
</dbReference>
<proteinExistence type="inferred from homology"/>